<dbReference type="GO" id="GO:0016301">
    <property type="term" value="F:kinase activity"/>
    <property type="evidence" value="ECO:0007669"/>
    <property type="project" value="UniProtKB-KW"/>
</dbReference>
<comment type="caution">
    <text evidence="2">The sequence shown here is derived from an EMBL/GenBank/DDBJ whole genome shotgun (WGS) entry which is preliminary data.</text>
</comment>
<feature type="domain" description="ATPase BadF/BadG/BcrA/BcrD type" evidence="1">
    <location>
        <begin position="4"/>
        <end position="297"/>
    </location>
</feature>
<evidence type="ECO:0000313" key="2">
    <source>
        <dbReference type="EMBL" id="ROR30392.1"/>
    </source>
</evidence>
<organism evidence="2 3">
    <name type="scientific">Mobilisporobacter senegalensis</name>
    <dbReference type="NCBI Taxonomy" id="1329262"/>
    <lineage>
        <taxon>Bacteria</taxon>
        <taxon>Bacillati</taxon>
        <taxon>Bacillota</taxon>
        <taxon>Clostridia</taxon>
        <taxon>Lachnospirales</taxon>
        <taxon>Lachnospiraceae</taxon>
        <taxon>Mobilisporobacter</taxon>
    </lineage>
</organism>
<dbReference type="Gene3D" id="3.30.420.40">
    <property type="match status" value="2"/>
</dbReference>
<protein>
    <submittedName>
        <fullName evidence="2">N-acetylglucosamine kinase-like BadF-type ATPase</fullName>
    </submittedName>
</protein>
<name>A0A3N1XYS4_9FIRM</name>
<dbReference type="EMBL" id="RJVG01000002">
    <property type="protein sequence ID" value="ROR30392.1"/>
    <property type="molecule type" value="Genomic_DNA"/>
</dbReference>
<dbReference type="CDD" id="cd24007">
    <property type="entry name" value="ASKHA_NBD_eukNAGK-like"/>
    <property type="match status" value="1"/>
</dbReference>
<dbReference type="Proteomes" id="UP000273083">
    <property type="component" value="Unassembled WGS sequence"/>
</dbReference>
<dbReference type="InterPro" id="IPR043129">
    <property type="entry name" value="ATPase_NBD"/>
</dbReference>
<dbReference type="PANTHER" id="PTHR43190">
    <property type="entry name" value="N-ACETYL-D-GLUCOSAMINE KINASE"/>
    <property type="match status" value="1"/>
</dbReference>
<dbReference type="InterPro" id="IPR002731">
    <property type="entry name" value="ATPase_BadF"/>
</dbReference>
<gene>
    <name evidence="2" type="ORF">EDD66_10243</name>
</gene>
<accession>A0A3N1XYS4</accession>
<dbReference type="AlphaFoldDB" id="A0A3N1XYS4"/>
<dbReference type="OrthoDB" id="9772633at2"/>
<proteinExistence type="predicted"/>
<keyword evidence="2" id="KW-0808">Transferase</keyword>
<dbReference type="RefSeq" id="WP_123608101.1">
    <property type="nucleotide sequence ID" value="NZ_RJVG01000002.1"/>
</dbReference>
<dbReference type="SUPFAM" id="SSF53067">
    <property type="entry name" value="Actin-like ATPase domain"/>
    <property type="match status" value="2"/>
</dbReference>
<keyword evidence="3" id="KW-1185">Reference proteome</keyword>
<dbReference type="InterPro" id="IPR052519">
    <property type="entry name" value="Euk-type_GlcNAc_Kinase"/>
</dbReference>
<sequence length="308" mass="33531">MWLLGLDAGGTKTHCVITDDKGSIVAEGFGGAGNYQVCGIEKTKESILKAIDEALNQSVLEKKNICHAVFGMAGADDEMDLDILNPLAHSIMGDVPVDVVNDTWIGLRSGADDNIGIVSICGTGAAHAGRNKKGESLILRNLDYELGNRGGGGDLVSSALHYAFRSNEGTYLKTSLEDEMKKIFKAKTMDDICYIIRNEEMSDEHRYQIPIAVFQTARKRDPVAVMLLEEMGQTLGQYASGVIKRLHLEDEKIPMVLIGSLFKTGEPLFINAYMKEVLQTAPFAYPVFPTKSPVMGAIGLIIDQRKGC</sequence>
<reference evidence="2 3" key="1">
    <citation type="submission" date="2018-11" db="EMBL/GenBank/DDBJ databases">
        <title>Genomic Encyclopedia of Type Strains, Phase IV (KMG-IV): sequencing the most valuable type-strain genomes for metagenomic binning, comparative biology and taxonomic classification.</title>
        <authorList>
            <person name="Goeker M."/>
        </authorList>
    </citation>
    <scope>NUCLEOTIDE SEQUENCE [LARGE SCALE GENOMIC DNA]</scope>
    <source>
        <strain evidence="2 3">DSM 26537</strain>
    </source>
</reference>
<keyword evidence="2" id="KW-0418">Kinase</keyword>
<evidence type="ECO:0000313" key="3">
    <source>
        <dbReference type="Proteomes" id="UP000273083"/>
    </source>
</evidence>
<dbReference type="Pfam" id="PF01869">
    <property type="entry name" value="BcrAD_BadFG"/>
    <property type="match status" value="1"/>
</dbReference>
<dbReference type="PANTHER" id="PTHR43190:SF3">
    <property type="entry name" value="N-ACETYL-D-GLUCOSAMINE KINASE"/>
    <property type="match status" value="1"/>
</dbReference>
<evidence type="ECO:0000259" key="1">
    <source>
        <dbReference type="Pfam" id="PF01869"/>
    </source>
</evidence>